<dbReference type="AlphaFoldDB" id="A0AA97H1S3"/>
<sequence length="241" mass="26605">MLKLIFADFYKVFHRTYFYVLTLVLAALAVFVVVSLHTGSPQADTVSVALQLALQYLVMPVMVLPCLTDIVLNEEYREHTAKNTMAYGTNRVMLYSAKLITAFLLGVLMMAVVLGLYFAASMVLLQHDTALTGALLGEFFIRIAASCVVYAACLGMAAFFSTLCSRNTLWLFLFYGAFLFSDLLLKLLRLDGGTAYLLKTQILSVSGNPVNQLLRPVLISLATLVLFYVAGTVLFCKKDMS</sequence>
<dbReference type="EMBL" id="CP135996">
    <property type="protein sequence ID" value="WOC32728.1"/>
    <property type="molecule type" value="Genomic_DNA"/>
</dbReference>
<evidence type="ECO:0000313" key="3">
    <source>
        <dbReference type="Proteomes" id="UP001300604"/>
    </source>
</evidence>
<feature type="transmembrane region" description="Helical" evidence="1">
    <location>
        <begin position="169"/>
        <end position="188"/>
    </location>
</feature>
<feature type="transmembrane region" description="Helical" evidence="1">
    <location>
        <begin position="92"/>
        <end position="119"/>
    </location>
</feature>
<reference evidence="3" key="2">
    <citation type="submission" date="2024-06" db="EMBL/GenBank/DDBJ databases">
        <title>Caproicibacterium argilliputei sp. nov, a novel caproic acid producing anaerobic bacterium isolated from pit mud.</title>
        <authorList>
            <person name="Zeng C."/>
        </authorList>
    </citation>
    <scope>NUCLEOTIDE SEQUENCE [LARGE SCALE GENOMIC DNA]</scope>
    <source>
        <strain evidence="3">ZCY20-5</strain>
    </source>
</reference>
<reference evidence="2 3" key="1">
    <citation type="submission" date="2024-06" db="EMBL/GenBank/DDBJ databases">
        <title>Caproicibacterium argilliputei sp. nov, a novel caproic acid producing anaerobic bacterium isolated from pit mud.</title>
        <authorList>
            <person name="Xia S."/>
        </authorList>
    </citation>
    <scope>NUCLEOTIDE SEQUENCE [LARGE SCALE GENOMIC DNA]</scope>
    <source>
        <strain evidence="2 3">ZCY20-5</strain>
    </source>
</reference>
<evidence type="ECO:0000256" key="1">
    <source>
        <dbReference type="SAM" id="Phobius"/>
    </source>
</evidence>
<feature type="transmembrane region" description="Helical" evidence="1">
    <location>
        <begin position="139"/>
        <end position="160"/>
    </location>
</feature>
<dbReference type="KEGG" id="carl:PXC00_02305"/>
<dbReference type="Pfam" id="PF12730">
    <property type="entry name" value="ABC2_membrane_4"/>
    <property type="match status" value="1"/>
</dbReference>
<organism evidence="2 3">
    <name type="scientific">Caproicibacterium argilliputei</name>
    <dbReference type="NCBI Taxonomy" id="3030016"/>
    <lineage>
        <taxon>Bacteria</taxon>
        <taxon>Bacillati</taxon>
        <taxon>Bacillota</taxon>
        <taxon>Clostridia</taxon>
        <taxon>Eubacteriales</taxon>
        <taxon>Oscillospiraceae</taxon>
        <taxon>Caproicibacterium</taxon>
    </lineage>
</organism>
<feature type="transmembrane region" description="Helical" evidence="1">
    <location>
        <begin position="16"/>
        <end position="36"/>
    </location>
</feature>
<evidence type="ECO:0000313" key="2">
    <source>
        <dbReference type="EMBL" id="WOC32728.1"/>
    </source>
</evidence>
<keyword evidence="1" id="KW-0812">Transmembrane</keyword>
<feature type="transmembrane region" description="Helical" evidence="1">
    <location>
        <begin position="213"/>
        <end position="236"/>
    </location>
</feature>
<gene>
    <name evidence="2" type="ORF">PXC00_02305</name>
</gene>
<name>A0AA97H1S3_9FIRM</name>
<keyword evidence="1" id="KW-1133">Transmembrane helix</keyword>
<feature type="transmembrane region" description="Helical" evidence="1">
    <location>
        <begin position="48"/>
        <end position="72"/>
    </location>
</feature>
<keyword evidence="1" id="KW-0472">Membrane</keyword>
<proteinExistence type="predicted"/>
<keyword evidence="3" id="KW-1185">Reference proteome</keyword>
<dbReference type="Proteomes" id="UP001300604">
    <property type="component" value="Chromosome"/>
</dbReference>
<protein>
    <submittedName>
        <fullName evidence="2">ABC transporter permease</fullName>
    </submittedName>
</protein>
<reference evidence="3" key="3">
    <citation type="submission" date="2024-06" db="EMBL/GenBank/DDBJ databases">
        <authorList>
            <person name="Zeng C."/>
        </authorList>
    </citation>
    <scope>NUCLEOTIDE SEQUENCE [LARGE SCALE GENOMIC DNA]</scope>
    <source>
        <strain evidence="3">ZCY20-5</strain>
    </source>
</reference>
<accession>A0AA97H1S3</accession>
<dbReference type="RefSeq" id="WP_275845759.1">
    <property type="nucleotide sequence ID" value="NZ_CP135996.1"/>
</dbReference>